<evidence type="ECO:0000313" key="2">
    <source>
        <dbReference type="Proteomes" id="UP000238707"/>
    </source>
</evidence>
<protein>
    <submittedName>
        <fullName evidence="1">Uncharacterized protein</fullName>
    </submittedName>
</protein>
<organism evidence="1 2">
    <name type="scientific">Vibrio chagasii</name>
    <dbReference type="NCBI Taxonomy" id="170679"/>
    <lineage>
        <taxon>Bacteria</taxon>
        <taxon>Pseudomonadati</taxon>
        <taxon>Pseudomonadota</taxon>
        <taxon>Gammaproteobacteria</taxon>
        <taxon>Vibrionales</taxon>
        <taxon>Vibrionaceae</taxon>
        <taxon>Vibrio</taxon>
    </lineage>
</organism>
<comment type="caution">
    <text evidence="1">The sequence shown here is derived from an EMBL/GenBank/DDBJ whole genome shotgun (WGS) entry which is preliminary data.</text>
</comment>
<evidence type="ECO:0000313" key="1">
    <source>
        <dbReference type="EMBL" id="PQJ60955.1"/>
    </source>
</evidence>
<name>A0A2S7VG71_9VIBR</name>
<accession>A0A2S7VG71</accession>
<dbReference type="EMBL" id="MSCI01000002">
    <property type="protein sequence ID" value="PQJ60955.1"/>
    <property type="molecule type" value="Genomic_DNA"/>
</dbReference>
<proteinExistence type="predicted"/>
<dbReference type="AlphaFoldDB" id="A0A2S7VG71"/>
<dbReference type="Proteomes" id="UP000238707">
    <property type="component" value="Unassembled WGS sequence"/>
</dbReference>
<gene>
    <name evidence="1" type="ORF">BTO10_16640</name>
</gene>
<sequence length="76" mass="8749">MIKPIITANFCSVVGQKRAFFNYGRGAAKCSYCLEEGRKSYVIFFMNDIDKAKYQKLMAFLVTETIDKKYVLLTFA</sequence>
<reference evidence="1 2" key="1">
    <citation type="submission" date="2016-12" db="EMBL/GenBank/DDBJ databases">
        <title>Diversity of luminous bacteria.</title>
        <authorList>
            <person name="Yoshizawa S."/>
            <person name="Kogure K."/>
        </authorList>
    </citation>
    <scope>NUCLEOTIDE SEQUENCE [LARGE SCALE GENOMIC DNA]</scope>
    <source>
        <strain evidence="1 2">LC2-408</strain>
    </source>
</reference>
<keyword evidence="2" id="KW-1185">Reference proteome</keyword>